<feature type="compositionally biased region" description="Basic and acidic residues" evidence="10">
    <location>
        <begin position="51"/>
        <end position="61"/>
    </location>
</feature>
<dbReference type="InterPro" id="IPR028005">
    <property type="entry name" value="AcTrfase_ESCO_Znf_dom"/>
</dbReference>
<evidence type="ECO:0000256" key="5">
    <source>
        <dbReference type="ARBA" id="ARBA00022771"/>
    </source>
</evidence>
<evidence type="ECO:0000259" key="12">
    <source>
        <dbReference type="Pfam" id="PF13880"/>
    </source>
</evidence>
<evidence type="ECO:0000256" key="8">
    <source>
        <dbReference type="ARBA" id="ARBA00023306"/>
    </source>
</evidence>
<dbReference type="GO" id="GO:0000785">
    <property type="term" value="C:chromatin"/>
    <property type="evidence" value="ECO:0007669"/>
    <property type="project" value="TreeGrafter"/>
</dbReference>
<dbReference type="PANTHER" id="PTHR45884:SF2">
    <property type="entry name" value="N-ACETYLTRANSFERASE ECO"/>
    <property type="match status" value="1"/>
</dbReference>
<comment type="similarity">
    <text evidence="2">Belongs to the acetyltransferase family. ECO subfamily.</text>
</comment>
<evidence type="ECO:0000256" key="9">
    <source>
        <dbReference type="ARBA" id="ARBA00023315"/>
    </source>
</evidence>
<proteinExistence type="inferred from homology"/>
<dbReference type="InterPro" id="IPR028009">
    <property type="entry name" value="ESCO_Acetyltransf_dom"/>
</dbReference>
<keyword evidence="9" id="KW-0012">Acyltransferase</keyword>
<dbReference type="Pfam" id="PF13880">
    <property type="entry name" value="Acetyltransf_13"/>
    <property type="match status" value="1"/>
</dbReference>
<feature type="region of interest" description="Disordered" evidence="10">
    <location>
        <begin position="1"/>
        <end position="76"/>
    </location>
</feature>
<evidence type="ECO:0000256" key="7">
    <source>
        <dbReference type="ARBA" id="ARBA00023242"/>
    </source>
</evidence>
<evidence type="ECO:0000256" key="1">
    <source>
        <dbReference type="ARBA" id="ARBA00004123"/>
    </source>
</evidence>
<comment type="subcellular location">
    <subcellularLocation>
        <location evidence="1">Nucleus</location>
    </subcellularLocation>
</comment>
<organism evidence="13 14">
    <name type="scientific">Coptis chinensis</name>
    <dbReference type="NCBI Taxonomy" id="261450"/>
    <lineage>
        <taxon>Eukaryota</taxon>
        <taxon>Viridiplantae</taxon>
        <taxon>Streptophyta</taxon>
        <taxon>Embryophyta</taxon>
        <taxon>Tracheophyta</taxon>
        <taxon>Spermatophyta</taxon>
        <taxon>Magnoliopsida</taxon>
        <taxon>Ranunculales</taxon>
        <taxon>Ranunculaceae</taxon>
        <taxon>Coptidoideae</taxon>
        <taxon>Coptis</taxon>
    </lineage>
</organism>
<evidence type="ECO:0000256" key="3">
    <source>
        <dbReference type="ARBA" id="ARBA00022679"/>
    </source>
</evidence>
<comment type="caution">
    <text evidence="13">The sequence shown here is derived from an EMBL/GenBank/DDBJ whole genome shotgun (WGS) entry which is preliminary data.</text>
</comment>
<dbReference type="GO" id="GO:0061733">
    <property type="term" value="F:protein-lysine-acetyltransferase activity"/>
    <property type="evidence" value="ECO:0007669"/>
    <property type="project" value="TreeGrafter"/>
</dbReference>
<keyword evidence="3" id="KW-0808">Transferase</keyword>
<feature type="compositionally biased region" description="Polar residues" evidence="10">
    <location>
        <begin position="1"/>
        <end position="23"/>
    </location>
</feature>
<feature type="domain" description="N-acetyltransferase ESCO zinc-finger" evidence="11">
    <location>
        <begin position="97"/>
        <end position="136"/>
    </location>
</feature>
<evidence type="ECO:0000256" key="10">
    <source>
        <dbReference type="SAM" id="MobiDB-lite"/>
    </source>
</evidence>
<dbReference type="PANTHER" id="PTHR45884">
    <property type="entry name" value="N-ACETYLTRANSFERASE ECO"/>
    <property type="match status" value="1"/>
</dbReference>
<keyword evidence="6" id="KW-0862">Zinc</keyword>
<gene>
    <name evidence="13" type="ORF">IFM89_018892</name>
</gene>
<dbReference type="Proteomes" id="UP000631114">
    <property type="component" value="Unassembled WGS sequence"/>
</dbReference>
<evidence type="ECO:0000256" key="4">
    <source>
        <dbReference type="ARBA" id="ARBA00022723"/>
    </source>
</evidence>
<reference evidence="13 14" key="1">
    <citation type="submission" date="2020-10" db="EMBL/GenBank/DDBJ databases">
        <title>The Coptis chinensis genome and diversification of protoberbering-type alkaloids.</title>
        <authorList>
            <person name="Wang B."/>
            <person name="Shu S."/>
            <person name="Song C."/>
            <person name="Liu Y."/>
        </authorList>
    </citation>
    <scope>NUCLEOTIDE SEQUENCE [LARGE SCALE GENOMIC DNA]</scope>
    <source>
        <strain evidence="13">HL-2020</strain>
        <tissue evidence="13">Leaf</tissue>
    </source>
</reference>
<keyword evidence="14" id="KW-1185">Reference proteome</keyword>
<dbReference type="EMBL" id="JADFTS010000007">
    <property type="protein sequence ID" value="KAF9597446.1"/>
    <property type="molecule type" value="Genomic_DNA"/>
</dbReference>
<dbReference type="AlphaFoldDB" id="A0A835LS30"/>
<keyword evidence="4" id="KW-0479">Metal-binding</keyword>
<evidence type="ECO:0000313" key="13">
    <source>
        <dbReference type="EMBL" id="KAF9597446.1"/>
    </source>
</evidence>
<accession>A0A835LS30</accession>
<keyword evidence="8" id="KW-0131">Cell cycle</keyword>
<dbReference type="OrthoDB" id="428854at2759"/>
<protein>
    <submittedName>
        <fullName evidence="13">Uncharacterized protein</fullName>
    </submittedName>
</protein>
<sequence>MQSKISCFFKPSSSSQTLTNPSPLTDPIDDIPLFNTTKEPEIRITYTRRTPKTDDLSRSDEKEGEEDTGEKRSGFGSVGGLVKPIGKVLNNKRSYAQFHLDFGQSNFVLHDCSICGLKYARGEEGDEKVHKEFHKKFTHGIPFKGWRNERVIPMNLSEGSRIILVLDSDPPAQKNKLQEVAKMMEEELGSSDGWLLNKLCKVYLFISAQRIAGCLVAEPIVSAYKVLPCSAVQKSSDCAVRKSFSCSNSKADESISNVLQFGTVNFRREVIKRVPSVHKTYLSEDHIGAIICEEVTVPASCGIRAIWVTPSNRRKHVATKLLDAARTSFCTGYVLEQSQLAFSQPTSAGKALASNYCCTESFLVYDIGLNS</sequence>
<dbReference type="Pfam" id="PF13878">
    <property type="entry name" value="zf-C2H2_3"/>
    <property type="match status" value="1"/>
</dbReference>
<feature type="domain" description="N-acetyltransferase ESCO acetyl-transferase" evidence="12">
    <location>
        <begin position="297"/>
        <end position="365"/>
    </location>
</feature>
<evidence type="ECO:0000256" key="2">
    <source>
        <dbReference type="ARBA" id="ARBA00005816"/>
    </source>
</evidence>
<evidence type="ECO:0000256" key="6">
    <source>
        <dbReference type="ARBA" id="ARBA00022833"/>
    </source>
</evidence>
<keyword evidence="5" id="KW-0863">Zinc-finger</keyword>
<evidence type="ECO:0000259" key="11">
    <source>
        <dbReference type="Pfam" id="PF13878"/>
    </source>
</evidence>
<dbReference type="GO" id="GO:0007064">
    <property type="term" value="P:mitotic sister chromatid cohesion"/>
    <property type="evidence" value="ECO:0007669"/>
    <property type="project" value="TreeGrafter"/>
</dbReference>
<dbReference type="GO" id="GO:0008270">
    <property type="term" value="F:zinc ion binding"/>
    <property type="evidence" value="ECO:0007669"/>
    <property type="project" value="UniProtKB-KW"/>
</dbReference>
<keyword evidence="7" id="KW-0539">Nucleus</keyword>
<dbReference type="GO" id="GO:0005634">
    <property type="term" value="C:nucleus"/>
    <property type="evidence" value="ECO:0007669"/>
    <property type="project" value="UniProtKB-SubCell"/>
</dbReference>
<name>A0A835LS30_9MAGN</name>
<evidence type="ECO:0000313" key="14">
    <source>
        <dbReference type="Proteomes" id="UP000631114"/>
    </source>
</evidence>